<dbReference type="SUPFAM" id="SSF51215">
    <property type="entry name" value="Regulatory protein AraC"/>
    <property type="match status" value="1"/>
</dbReference>
<dbReference type="PROSITE" id="PS00041">
    <property type="entry name" value="HTH_ARAC_FAMILY_1"/>
    <property type="match status" value="1"/>
</dbReference>
<feature type="domain" description="HTH araC/xylS-type" evidence="4">
    <location>
        <begin position="159"/>
        <end position="257"/>
    </location>
</feature>
<keyword evidence="2" id="KW-0238">DNA-binding</keyword>
<dbReference type="PANTHER" id="PTHR43280:SF2">
    <property type="entry name" value="HTH-TYPE TRANSCRIPTIONAL REGULATOR EXSA"/>
    <property type="match status" value="1"/>
</dbReference>
<dbReference type="PRINTS" id="PR00032">
    <property type="entry name" value="HTHARAC"/>
</dbReference>
<proteinExistence type="predicted"/>
<dbReference type="Proteomes" id="UP000077134">
    <property type="component" value="Unassembled WGS sequence"/>
</dbReference>
<dbReference type="GO" id="GO:0043565">
    <property type="term" value="F:sequence-specific DNA binding"/>
    <property type="evidence" value="ECO:0007669"/>
    <property type="project" value="InterPro"/>
</dbReference>
<dbReference type="PANTHER" id="PTHR43280">
    <property type="entry name" value="ARAC-FAMILY TRANSCRIPTIONAL REGULATOR"/>
    <property type="match status" value="1"/>
</dbReference>
<keyword evidence="1" id="KW-0805">Transcription regulation</keyword>
<dbReference type="InterPro" id="IPR009057">
    <property type="entry name" value="Homeodomain-like_sf"/>
</dbReference>
<sequence length="273" mass="32130">MLKLISCGYHTIHHEGIIRNRPKGSGHYTFVFFNSNAEVKLNDHTLIVEKNTFVFFQPDTPHAYCEIKSPFINDWFHCYGENMNEFLTELNFPLDTPIEASDPLLISRYIMELQNINRFNGSLRERIIDCDLRSFFMKLSDLRERTAPHQLNRYYIRFNELRSELYRSPLQNVSVTELAARLSLSKSYFQHIYKQLFGCSVMTDMISGRLEHAKYLLDHSEMSVSQIASTCGYENDTHFMRQFKKFVGISPRQYRFRSEDLSTVEDKQPFPTG</sequence>
<accession>A0A162KU70</accession>
<evidence type="ECO:0000313" key="5">
    <source>
        <dbReference type="EMBL" id="OAB73993.1"/>
    </source>
</evidence>
<dbReference type="SUPFAM" id="SSF46689">
    <property type="entry name" value="Homeodomain-like"/>
    <property type="match status" value="2"/>
</dbReference>
<keyword evidence="6" id="KW-1185">Reference proteome</keyword>
<evidence type="ECO:0000313" key="6">
    <source>
        <dbReference type="Proteomes" id="UP000077134"/>
    </source>
</evidence>
<comment type="caution">
    <text evidence="5">The sequence shown here is derived from an EMBL/GenBank/DDBJ whole genome shotgun (WGS) entry which is preliminary data.</text>
</comment>
<dbReference type="InterPro" id="IPR018062">
    <property type="entry name" value="HTH_AraC-typ_CS"/>
</dbReference>
<dbReference type="Pfam" id="PF12833">
    <property type="entry name" value="HTH_18"/>
    <property type="match status" value="1"/>
</dbReference>
<dbReference type="OrthoDB" id="2599717at2"/>
<dbReference type="SMART" id="SM00342">
    <property type="entry name" value="HTH_ARAC"/>
    <property type="match status" value="1"/>
</dbReference>
<gene>
    <name evidence="5" type="ORF">PNBC_13195</name>
</gene>
<name>A0A162KU70_9BACL</name>
<dbReference type="InterPro" id="IPR018060">
    <property type="entry name" value="HTH_AraC"/>
</dbReference>
<dbReference type="EMBL" id="LSFN01000017">
    <property type="protein sequence ID" value="OAB73993.1"/>
    <property type="molecule type" value="Genomic_DNA"/>
</dbReference>
<evidence type="ECO:0000259" key="4">
    <source>
        <dbReference type="PROSITE" id="PS01124"/>
    </source>
</evidence>
<dbReference type="PROSITE" id="PS01124">
    <property type="entry name" value="HTH_ARAC_FAMILY_2"/>
    <property type="match status" value="1"/>
</dbReference>
<dbReference type="KEGG" id="pcx:LPB68_05835"/>
<evidence type="ECO:0000256" key="1">
    <source>
        <dbReference type="ARBA" id="ARBA00023015"/>
    </source>
</evidence>
<organism evidence="5 6">
    <name type="scientific">Paenibacillus crassostreae</name>
    <dbReference type="NCBI Taxonomy" id="1763538"/>
    <lineage>
        <taxon>Bacteria</taxon>
        <taxon>Bacillati</taxon>
        <taxon>Bacillota</taxon>
        <taxon>Bacilli</taxon>
        <taxon>Bacillales</taxon>
        <taxon>Paenibacillaceae</taxon>
        <taxon>Paenibacillus</taxon>
    </lineage>
</organism>
<dbReference type="GO" id="GO:0003700">
    <property type="term" value="F:DNA-binding transcription factor activity"/>
    <property type="evidence" value="ECO:0007669"/>
    <property type="project" value="InterPro"/>
</dbReference>
<dbReference type="InterPro" id="IPR037923">
    <property type="entry name" value="HTH-like"/>
</dbReference>
<reference evidence="5 6" key="1">
    <citation type="submission" date="2016-02" db="EMBL/GenBank/DDBJ databases">
        <title>Paenibacillus sp. LPB0068, isolated from Crassostrea gigas.</title>
        <authorList>
            <person name="Shin S.-K."/>
            <person name="Yi H."/>
        </authorList>
    </citation>
    <scope>NUCLEOTIDE SEQUENCE [LARGE SCALE GENOMIC DNA]</scope>
    <source>
        <strain evidence="5 6">LPB0068</strain>
    </source>
</reference>
<dbReference type="AlphaFoldDB" id="A0A162KU70"/>
<keyword evidence="3" id="KW-0804">Transcription</keyword>
<evidence type="ECO:0000256" key="3">
    <source>
        <dbReference type="ARBA" id="ARBA00023163"/>
    </source>
</evidence>
<dbReference type="Gene3D" id="1.10.10.60">
    <property type="entry name" value="Homeodomain-like"/>
    <property type="match status" value="2"/>
</dbReference>
<protein>
    <submittedName>
        <fullName evidence="5">AraC family transcriptional regulator</fullName>
    </submittedName>
</protein>
<dbReference type="STRING" id="1763538.LPB68_05835"/>
<evidence type="ECO:0000256" key="2">
    <source>
        <dbReference type="ARBA" id="ARBA00023125"/>
    </source>
</evidence>
<dbReference type="InterPro" id="IPR020449">
    <property type="entry name" value="Tscrpt_reg_AraC-type_HTH"/>
</dbReference>
<dbReference type="RefSeq" id="WP_068658902.1">
    <property type="nucleotide sequence ID" value="NZ_CP017770.1"/>
</dbReference>